<dbReference type="Proteomes" id="UP000184171">
    <property type="component" value="Unassembled WGS sequence"/>
</dbReference>
<accession>A0A1M6NFH9</accession>
<proteinExistence type="predicted"/>
<sequence>MSPDARRREIVEVELRSLIDSDFWKYLSEHTRENVLTMLAEHELVRRFSPGDSFDISKRTSH</sequence>
<organism evidence="1 2">
    <name type="scientific">Malonomonas rubra DSM 5091</name>
    <dbReference type="NCBI Taxonomy" id="1122189"/>
    <lineage>
        <taxon>Bacteria</taxon>
        <taxon>Pseudomonadati</taxon>
        <taxon>Thermodesulfobacteriota</taxon>
        <taxon>Desulfuromonadia</taxon>
        <taxon>Desulfuromonadales</taxon>
        <taxon>Geopsychrobacteraceae</taxon>
        <taxon>Malonomonas</taxon>
    </lineage>
</organism>
<evidence type="ECO:0000313" key="1">
    <source>
        <dbReference type="EMBL" id="SHJ94447.1"/>
    </source>
</evidence>
<reference evidence="1 2" key="1">
    <citation type="submission" date="2016-11" db="EMBL/GenBank/DDBJ databases">
        <authorList>
            <person name="Jaros S."/>
            <person name="Januszkiewicz K."/>
            <person name="Wedrychowicz H."/>
        </authorList>
    </citation>
    <scope>NUCLEOTIDE SEQUENCE [LARGE SCALE GENOMIC DNA]</scope>
    <source>
        <strain evidence="1 2">DSM 5091</strain>
    </source>
</reference>
<protein>
    <submittedName>
        <fullName evidence="1">Uncharacterized protein</fullName>
    </submittedName>
</protein>
<gene>
    <name evidence="1" type="ORF">SAMN02745165_03599</name>
</gene>
<dbReference type="RefSeq" id="WP_072910106.1">
    <property type="nucleotide sequence ID" value="NZ_FQZT01000027.1"/>
</dbReference>
<dbReference type="EMBL" id="FQZT01000027">
    <property type="protein sequence ID" value="SHJ94447.1"/>
    <property type="molecule type" value="Genomic_DNA"/>
</dbReference>
<dbReference type="AlphaFoldDB" id="A0A1M6NFH9"/>
<dbReference type="STRING" id="1122189.SAMN02745165_03599"/>
<name>A0A1M6NFH9_MALRU</name>
<keyword evidence="2" id="KW-1185">Reference proteome</keyword>
<evidence type="ECO:0000313" key="2">
    <source>
        <dbReference type="Proteomes" id="UP000184171"/>
    </source>
</evidence>